<dbReference type="SUPFAM" id="SSF55124">
    <property type="entry name" value="Nitrite/Sulfite reductase N-terminal domain-like"/>
    <property type="match status" value="2"/>
</dbReference>
<evidence type="ECO:0000256" key="2">
    <source>
        <dbReference type="ARBA" id="ARBA00022617"/>
    </source>
</evidence>
<protein>
    <submittedName>
        <fullName evidence="9">Ferredoxin--nitrite reductase</fullName>
    </submittedName>
</protein>
<organism evidence="9 10">
    <name type="scientific">Clostridium butyricum</name>
    <dbReference type="NCBI Taxonomy" id="1492"/>
    <lineage>
        <taxon>Bacteria</taxon>
        <taxon>Bacillati</taxon>
        <taxon>Bacillota</taxon>
        <taxon>Clostridia</taxon>
        <taxon>Eubacteriales</taxon>
        <taxon>Clostridiaceae</taxon>
        <taxon>Clostridium</taxon>
    </lineage>
</organism>
<dbReference type="EMBL" id="LRDH01000098">
    <property type="protein sequence ID" value="PPV15540.1"/>
    <property type="molecule type" value="Genomic_DNA"/>
</dbReference>
<dbReference type="PANTHER" id="PTHR32439:SF9">
    <property type="entry name" value="BLR3264 PROTEIN"/>
    <property type="match status" value="1"/>
</dbReference>
<feature type="domain" description="Nitrite/sulphite reductase 4Fe-4S" evidence="7">
    <location>
        <begin position="118"/>
        <end position="269"/>
    </location>
</feature>
<keyword evidence="5" id="KW-0408">Iron</keyword>
<dbReference type="InterPro" id="IPR051329">
    <property type="entry name" value="NIR_SIR_4Fe-4S"/>
</dbReference>
<dbReference type="InterPro" id="IPR045854">
    <property type="entry name" value="NO2/SO3_Rdtase_4Fe4S_sf"/>
</dbReference>
<dbReference type="Gene3D" id="3.90.480.10">
    <property type="entry name" value="Sulfite Reductase Hemoprotein,Domain 2"/>
    <property type="match status" value="1"/>
</dbReference>
<dbReference type="AlphaFoldDB" id="A0A2S7FCB3"/>
<proteinExistence type="predicted"/>
<dbReference type="InterPro" id="IPR036136">
    <property type="entry name" value="Nit/Sulf_reduc_fer-like_dom_sf"/>
</dbReference>
<dbReference type="GO" id="GO:0046872">
    <property type="term" value="F:metal ion binding"/>
    <property type="evidence" value="ECO:0007669"/>
    <property type="project" value="UniProtKB-KW"/>
</dbReference>
<evidence type="ECO:0000256" key="3">
    <source>
        <dbReference type="ARBA" id="ARBA00022723"/>
    </source>
</evidence>
<dbReference type="RefSeq" id="WP_027635229.1">
    <property type="nucleotide sequence ID" value="NZ_CP191155.1"/>
</dbReference>
<dbReference type="GO" id="GO:0051539">
    <property type="term" value="F:4 iron, 4 sulfur cluster binding"/>
    <property type="evidence" value="ECO:0007669"/>
    <property type="project" value="UniProtKB-KW"/>
</dbReference>
<evidence type="ECO:0000313" key="10">
    <source>
        <dbReference type="Proteomes" id="UP000238081"/>
    </source>
</evidence>
<feature type="domain" description="Nitrite/Sulfite reductase ferredoxin-like" evidence="8">
    <location>
        <begin position="302"/>
        <end position="364"/>
    </location>
</feature>
<dbReference type="GO" id="GO:0020037">
    <property type="term" value="F:heme binding"/>
    <property type="evidence" value="ECO:0007669"/>
    <property type="project" value="InterPro"/>
</dbReference>
<gene>
    <name evidence="9" type="ORF">AWN73_11490</name>
</gene>
<evidence type="ECO:0000259" key="8">
    <source>
        <dbReference type="Pfam" id="PF03460"/>
    </source>
</evidence>
<evidence type="ECO:0000256" key="6">
    <source>
        <dbReference type="ARBA" id="ARBA00023014"/>
    </source>
</evidence>
<keyword evidence="4" id="KW-0560">Oxidoreductase</keyword>
<dbReference type="PANTHER" id="PTHR32439">
    <property type="entry name" value="FERREDOXIN--NITRITE REDUCTASE, CHLOROPLASTIC"/>
    <property type="match status" value="1"/>
</dbReference>
<dbReference type="InterPro" id="IPR006067">
    <property type="entry name" value="NO2/SO3_Rdtase_4Fe4S_dom"/>
</dbReference>
<evidence type="ECO:0000256" key="5">
    <source>
        <dbReference type="ARBA" id="ARBA00023004"/>
    </source>
</evidence>
<evidence type="ECO:0000256" key="1">
    <source>
        <dbReference type="ARBA" id="ARBA00022485"/>
    </source>
</evidence>
<evidence type="ECO:0000313" key="9">
    <source>
        <dbReference type="EMBL" id="PPV15540.1"/>
    </source>
</evidence>
<evidence type="ECO:0000259" key="7">
    <source>
        <dbReference type="Pfam" id="PF01077"/>
    </source>
</evidence>
<feature type="domain" description="Nitrite/Sulfite reductase ferredoxin-like" evidence="8">
    <location>
        <begin position="45"/>
        <end position="108"/>
    </location>
</feature>
<keyword evidence="2" id="KW-0349">Heme</keyword>
<dbReference type="Proteomes" id="UP000238081">
    <property type="component" value="Unassembled WGS sequence"/>
</dbReference>
<evidence type="ECO:0000256" key="4">
    <source>
        <dbReference type="ARBA" id="ARBA00023002"/>
    </source>
</evidence>
<keyword evidence="6" id="KW-0411">Iron-sulfur</keyword>
<keyword evidence="3" id="KW-0479">Metal-binding</keyword>
<comment type="caution">
    <text evidence="9">The sequence shown here is derived from an EMBL/GenBank/DDBJ whole genome shotgun (WGS) entry which is preliminary data.</text>
</comment>
<sequence length="515" mass="58462">MKELKEKLLVEIEEFREKGHKFLNKELSVMDFKHASGGMGVYAERSRNTFMIRFRTPSGIISFNEMKWFIDKAEENNLQNIHFTTRQALQFHGLSIDAVCDLMKEALENNIYTRGAGGNFPRNVAISPLSGVQKDEAFDVSPYALLVNRYFMERIMDYKLPRKLKVSFSNKDEDVAHCSMTDLGFLAINNNGNKLFKVYIGGGLGQNPKTGVALDEYCNPNEVLNYVEAMVRLFIEEGDYKNRAKARIRYILERMGEKEFKNCFKKHLNAVMSEDKLDLNIEEIQCKKEGIKTDLEDIRLVEQKQEGLYSVYFHPVGGQADLKVLRNIVSAIESMNNIELRLTMTEGIFIRNLNGKEAEKLLNITAGCGGETRLEQSVSCIGVPVCQIGLGASQSMLKNILNYFKEKNYTKDILPSIHISGCANSCGFHQGALIGLTGKKKKYNDLLEDAFELHVNGRFSEGNAKLAKVYGVLLAREIPEFMYELALKVEEKNVPFEEYAEKFEAEISELVGKFN</sequence>
<keyword evidence="1" id="KW-0004">4Fe-4S</keyword>
<dbReference type="InterPro" id="IPR005117">
    <property type="entry name" value="NiRdtase/SiRdtase_haem-b_fer"/>
</dbReference>
<dbReference type="Pfam" id="PF03460">
    <property type="entry name" value="NIR_SIR_ferr"/>
    <property type="match status" value="2"/>
</dbReference>
<dbReference type="Pfam" id="PF01077">
    <property type="entry name" value="NIR_SIR"/>
    <property type="match status" value="1"/>
</dbReference>
<reference evidence="9 10" key="1">
    <citation type="submission" date="2016-01" db="EMBL/GenBank/DDBJ databases">
        <title>Characterization of the Clostridium difficile lineages that are prevalent in Hong Kong and China.</title>
        <authorList>
            <person name="Kwok J.S.-L."/>
            <person name="Lam W.-Y."/>
            <person name="Ip M."/>
            <person name="Chan T.-F."/>
            <person name="Hawkey P.M."/>
            <person name="Tsui S.K.-W."/>
        </authorList>
    </citation>
    <scope>NUCLEOTIDE SEQUENCE [LARGE SCALE GENOMIC DNA]</scope>
    <source>
        <strain evidence="9 10">300064</strain>
    </source>
</reference>
<dbReference type="SUPFAM" id="SSF56014">
    <property type="entry name" value="Nitrite and sulphite reductase 4Fe-4S domain-like"/>
    <property type="match status" value="2"/>
</dbReference>
<accession>A0A2S7FCB3</accession>
<name>A0A2S7FCB3_CLOBU</name>
<dbReference type="GO" id="GO:0016491">
    <property type="term" value="F:oxidoreductase activity"/>
    <property type="evidence" value="ECO:0007669"/>
    <property type="project" value="UniProtKB-KW"/>
</dbReference>
<dbReference type="Gene3D" id="3.30.413.10">
    <property type="entry name" value="Sulfite Reductase Hemoprotein, domain 1"/>
    <property type="match status" value="2"/>
</dbReference>